<dbReference type="SMART" id="SM00409">
    <property type="entry name" value="IG"/>
    <property type="match status" value="1"/>
</dbReference>
<organism evidence="4">
    <name type="scientific">Scylla olivacea</name>
    <name type="common">Orange mud crab</name>
    <name type="synonym">Cancer olivacea</name>
    <dbReference type="NCBI Taxonomy" id="85551"/>
    <lineage>
        <taxon>Eukaryota</taxon>
        <taxon>Metazoa</taxon>
        <taxon>Ecdysozoa</taxon>
        <taxon>Arthropoda</taxon>
        <taxon>Crustacea</taxon>
        <taxon>Multicrustacea</taxon>
        <taxon>Malacostraca</taxon>
        <taxon>Eumalacostraca</taxon>
        <taxon>Eucarida</taxon>
        <taxon>Decapoda</taxon>
        <taxon>Pleocyemata</taxon>
        <taxon>Brachyura</taxon>
        <taxon>Eubrachyura</taxon>
        <taxon>Portunoidea</taxon>
        <taxon>Portunidae</taxon>
        <taxon>Portuninae</taxon>
        <taxon>Scylla</taxon>
    </lineage>
</organism>
<sequence>MCVMTKFLTFVFLSAPFTVPPRIEPFSFQEGLSEGMRTRVVCGVNKGDSPLKLEWFKDGRSLSPGRPPDIQVKVIDQFSSVLTMSSLTAAHSGRYTCQAHNAAAAVRFTASLSVHGKVVAAESPAPRTAPHHSTHVA</sequence>
<dbReference type="InterPro" id="IPR036179">
    <property type="entry name" value="Ig-like_dom_sf"/>
</dbReference>
<dbReference type="Gene3D" id="2.60.40.10">
    <property type="entry name" value="Immunoglobulins"/>
    <property type="match status" value="1"/>
</dbReference>
<keyword evidence="1" id="KW-0393">Immunoglobulin domain</keyword>
<dbReference type="InterPro" id="IPR007110">
    <property type="entry name" value="Ig-like_dom"/>
</dbReference>
<dbReference type="PANTHER" id="PTHR10075">
    <property type="entry name" value="BASIGIN RELATED"/>
    <property type="match status" value="1"/>
</dbReference>
<feature type="signal peptide" evidence="2">
    <location>
        <begin position="1"/>
        <end position="16"/>
    </location>
</feature>
<dbReference type="GO" id="GO:0030424">
    <property type="term" value="C:axon"/>
    <property type="evidence" value="ECO:0007669"/>
    <property type="project" value="TreeGrafter"/>
</dbReference>
<dbReference type="GO" id="GO:0007156">
    <property type="term" value="P:homophilic cell adhesion via plasma membrane adhesion molecules"/>
    <property type="evidence" value="ECO:0007669"/>
    <property type="project" value="TreeGrafter"/>
</dbReference>
<evidence type="ECO:0000256" key="2">
    <source>
        <dbReference type="SAM" id="SignalP"/>
    </source>
</evidence>
<dbReference type="GO" id="GO:0098632">
    <property type="term" value="F:cell-cell adhesion mediator activity"/>
    <property type="evidence" value="ECO:0007669"/>
    <property type="project" value="TreeGrafter"/>
</dbReference>
<dbReference type="PROSITE" id="PS50835">
    <property type="entry name" value="IG_LIKE"/>
    <property type="match status" value="1"/>
</dbReference>
<dbReference type="InterPro" id="IPR003599">
    <property type="entry name" value="Ig_sub"/>
</dbReference>
<dbReference type="PANTHER" id="PTHR10075:SF100">
    <property type="entry name" value="FASCICLIN-2"/>
    <property type="match status" value="1"/>
</dbReference>
<dbReference type="EMBL" id="GDRN01069925">
    <property type="protein sequence ID" value="JAI63976.1"/>
    <property type="molecule type" value="Transcribed_RNA"/>
</dbReference>
<accession>A0A0N7ZCB4</accession>
<feature type="domain" description="Ig-like" evidence="3">
    <location>
        <begin position="21"/>
        <end position="113"/>
    </location>
</feature>
<evidence type="ECO:0000259" key="3">
    <source>
        <dbReference type="PROSITE" id="PS50835"/>
    </source>
</evidence>
<protein>
    <recommendedName>
        <fullName evidence="3">Ig-like domain-containing protein</fullName>
    </recommendedName>
</protein>
<dbReference type="GO" id="GO:0005886">
    <property type="term" value="C:plasma membrane"/>
    <property type="evidence" value="ECO:0007669"/>
    <property type="project" value="TreeGrafter"/>
</dbReference>
<dbReference type="GO" id="GO:0070593">
    <property type="term" value="P:dendrite self-avoidance"/>
    <property type="evidence" value="ECO:0007669"/>
    <property type="project" value="TreeGrafter"/>
</dbReference>
<name>A0A0N7ZCB4_SCYOL</name>
<dbReference type="InterPro" id="IPR013783">
    <property type="entry name" value="Ig-like_fold"/>
</dbReference>
<keyword evidence="2" id="KW-0732">Signal</keyword>
<evidence type="ECO:0000256" key="1">
    <source>
        <dbReference type="ARBA" id="ARBA00023319"/>
    </source>
</evidence>
<dbReference type="SUPFAM" id="SSF48726">
    <property type="entry name" value="Immunoglobulin"/>
    <property type="match status" value="1"/>
</dbReference>
<dbReference type="AlphaFoldDB" id="A0A0N7ZCB4"/>
<reference evidence="4" key="1">
    <citation type="submission" date="2015-09" db="EMBL/GenBank/DDBJ databases">
        <title>Scylla olivacea transcriptome.</title>
        <authorList>
            <person name="Ikhwanuddin M."/>
        </authorList>
    </citation>
    <scope>NUCLEOTIDE SEQUENCE</scope>
</reference>
<dbReference type="FunFam" id="2.60.40.10:FF:000333">
    <property type="entry name" value="Down syndrome cell adhesion molecule"/>
    <property type="match status" value="1"/>
</dbReference>
<proteinExistence type="predicted"/>
<feature type="chain" id="PRO_5006016747" description="Ig-like domain-containing protein" evidence="2">
    <location>
        <begin position="17"/>
        <end position="137"/>
    </location>
</feature>
<dbReference type="Pfam" id="PF13927">
    <property type="entry name" value="Ig_3"/>
    <property type="match status" value="1"/>
</dbReference>
<dbReference type="GO" id="GO:0007411">
    <property type="term" value="P:axon guidance"/>
    <property type="evidence" value="ECO:0007669"/>
    <property type="project" value="TreeGrafter"/>
</dbReference>
<evidence type="ECO:0000313" key="4">
    <source>
        <dbReference type="EMBL" id="JAI63976.1"/>
    </source>
</evidence>